<dbReference type="AlphaFoldDB" id="A0A938X513"/>
<accession>A0A938X513</accession>
<keyword evidence="3" id="KW-1185">Reference proteome</keyword>
<proteinExistence type="predicted"/>
<reference evidence="2" key="1">
    <citation type="submission" date="2020-08" db="EMBL/GenBank/DDBJ databases">
        <authorList>
            <person name="Cejkova D."/>
            <person name="Kubasova T."/>
            <person name="Jahodarova E."/>
            <person name="Rychlik I."/>
        </authorList>
    </citation>
    <scope>NUCLEOTIDE SEQUENCE</scope>
    <source>
        <strain evidence="2">An559</strain>
    </source>
</reference>
<gene>
    <name evidence="2" type="ORF">H6A12_06845</name>
</gene>
<feature type="region of interest" description="Disordered" evidence="1">
    <location>
        <begin position="454"/>
        <end position="475"/>
    </location>
</feature>
<name>A0A938X513_9FIRM</name>
<dbReference type="RefSeq" id="WP_204446231.1">
    <property type="nucleotide sequence ID" value="NZ_JACJKY010000008.1"/>
</dbReference>
<sequence>MAIPEFLDQDRFYLDLENDKIEWMYYNPDSVSEGQFVTNVFDLDLLEEAMERMVDPEDAFDYIGSCCRQYLSDRGTDFFGEAWKRMETEEPFAIGCGLTTLENIRLAYLAKQHINEYCQQEFESHADFSDMRRVGIGYTTITDEEHEVQAYANLIDHRIEVYLNGSLAKYQQHSSLLDMVHFGLPNLDFSDLIDIPDWVVSNHERTAQLEDLAIRLTFFMKDHDPHGYADVMEVGETDADMVAKMRAELNDTSLIPPTIAEMETIIKEGNLSGADKAKCYDMMTDLYHLYAEEMFVPVYDRETDILYTALDALGLEGYELSFDSEGICMSKDGEEWHNDDIYRYLANTISVDSCRAFRDKGFMDYTDFSDLALHYDVRIGTKLRTPPVARLDFLGSNGAVGDSVEYQTEADFLKALKEELDHGVPLVIVLYRDSDGKTISRSFLEDLDTMPKGLKEEDAPVMQPFKKPAERSDAR</sequence>
<evidence type="ECO:0000313" key="3">
    <source>
        <dbReference type="Proteomes" id="UP000774750"/>
    </source>
</evidence>
<comment type="caution">
    <text evidence="2">The sequence shown here is derived from an EMBL/GenBank/DDBJ whole genome shotgun (WGS) entry which is preliminary data.</text>
</comment>
<reference evidence="2" key="2">
    <citation type="journal article" date="2021" name="Sci. Rep.">
        <title>The distribution of antibiotic resistance genes in chicken gut microbiota commensals.</title>
        <authorList>
            <person name="Juricova H."/>
            <person name="Matiasovicova J."/>
            <person name="Kubasova T."/>
            <person name="Cejkova D."/>
            <person name="Rychlik I."/>
        </authorList>
    </citation>
    <scope>NUCLEOTIDE SEQUENCE</scope>
    <source>
        <strain evidence="2">An559</strain>
    </source>
</reference>
<evidence type="ECO:0000256" key="1">
    <source>
        <dbReference type="SAM" id="MobiDB-lite"/>
    </source>
</evidence>
<protein>
    <submittedName>
        <fullName evidence="2">Uncharacterized protein</fullName>
    </submittedName>
</protein>
<dbReference type="Proteomes" id="UP000774750">
    <property type="component" value="Unassembled WGS sequence"/>
</dbReference>
<dbReference type="EMBL" id="JACJKY010000008">
    <property type="protein sequence ID" value="MBM6920867.1"/>
    <property type="molecule type" value="Genomic_DNA"/>
</dbReference>
<evidence type="ECO:0000313" key="2">
    <source>
        <dbReference type="EMBL" id="MBM6920867.1"/>
    </source>
</evidence>
<organism evidence="2 3">
    <name type="scientific">Merdimmobilis hominis</name>
    <dbReference type="NCBI Taxonomy" id="2897707"/>
    <lineage>
        <taxon>Bacteria</taxon>
        <taxon>Bacillati</taxon>
        <taxon>Bacillota</taxon>
        <taxon>Clostridia</taxon>
        <taxon>Eubacteriales</taxon>
        <taxon>Oscillospiraceae</taxon>
        <taxon>Merdimmobilis</taxon>
    </lineage>
</organism>